<dbReference type="GO" id="GO:0008999">
    <property type="term" value="F:protein-N-terminal-alanine acetyltransferase activity"/>
    <property type="evidence" value="ECO:0007669"/>
    <property type="project" value="UniProtKB-UniRule"/>
</dbReference>
<protein>
    <recommendedName>
        <fullName evidence="5">[Ribosomal protein bS18]-alanine N-acetyltransferase</fullName>
        <ecNumber evidence="5">2.3.1.266</ecNumber>
    </recommendedName>
</protein>
<dbReference type="PROSITE" id="PS51186">
    <property type="entry name" value="GNAT"/>
    <property type="match status" value="1"/>
</dbReference>
<dbReference type="CDD" id="cd04301">
    <property type="entry name" value="NAT_SF"/>
    <property type="match status" value="1"/>
</dbReference>
<keyword evidence="8" id="KW-1185">Reference proteome</keyword>
<dbReference type="SUPFAM" id="SSF55729">
    <property type="entry name" value="Acyl-CoA N-acyltransferases (Nat)"/>
    <property type="match status" value="1"/>
</dbReference>
<evidence type="ECO:0000256" key="1">
    <source>
        <dbReference type="ARBA" id="ARBA00005395"/>
    </source>
</evidence>
<dbReference type="PANTHER" id="PTHR43420">
    <property type="entry name" value="ACETYLTRANSFERASE"/>
    <property type="match status" value="1"/>
</dbReference>
<dbReference type="HAMAP" id="MF_02210">
    <property type="entry name" value="RimI"/>
    <property type="match status" value="1"/>
</dbReference>
<dbReference type="InterPro" id="IPR050680">
    <property type="entry name" value="YpeA/RimI_acetyltransf"/>
</dbReference>
<dbReference type="GO" id="GO:0005737">
    <property type="term" value="C:cytoplasm"/>
    <property type="evidence" value="ECO:0007669"/>
    <property type="project" value="UniProtKB-SubCell"/>
</dbReference>
<name>A0A8S0Y6C6_9GAMM</name>
<dbReference type="Gene3D" id="3.40.630.30">
    <property type="match status" value="1"/>
</dbReference>
<dbReference type="InterPro" id="IPR043690">
    <property type="entry name" value="RimI"/>
</dbReference>
<comment type="caution">
    <text evidence="7">The sequence shown here is derived from an EMBL/GenBank/DDBJ whole genome shotgun (WGS) entry which is preliminary data.</text>
</comment>
<dbReference type="InterPro" id="IPR006464">
    <property type="entry name" value="AcTrfase_RimI/Ard1"/>
</dbReference>
<feature type="active site" description="Proton donor" evidence="5">
    <location>
        <position position="147"/>
    </location>
</feature>
<dbReference type="InterPro" id="IPR016181">
    <property type="entry name" value="Acyl_CoA_acyltransferase"/>
</dbReference>
<dbReference type="NCBIfam" id="TIGR01575">
    <property type="entry name" value="rimI"/>
    <property type="match status" value="1"/>
</dbReference>
<comment type="caution">
    <text evidence="5">Lacks conserved residue(s) required for the propagation of feature annotation.</text>
</comment>
<dbReference type="EC" id="2.3.1.266" evidence="5"/>
<dbReference type="InterPro" id="IPR000182">
    <property type="entry name" value="GNAT_dom"/>
</dbReference>
<comment type="similarity">
    <text evidence="1 5">Belongs to the acetyltransferase family. RimI subfamily.</text>
</comment>
<sequence length="180" mass="20600">MQGLLDKIKNFVVYDADKEFYAKVFPDSVGRKDLIRLRKMYASDLPAVLEIERKNYQFPWGEDIFKDCFRAGYSCWVCEELDKVLGYSILSIAAGEAHILNICVDPAEQKQGIGRKMLENLIEVARGRAETIFLEVRPSNPVAIALYKKIGFNEIGIRKGYYPAENGREDAMMFALQLFK</sequence>
<dbReference type="Pfam" id="PF00583">
    <property type="entry name" value="Acetyltransf_1"/>
    <property type="match status" value="1"/>
</dbReference>
<comment type="subcellular location">
    <subcellularLocation>
        <location evidence="5">Cytoplasm</location>
    </subcellularLocation>
</comment>
<evidence type="ECO:0000259" key="6">
    <source>
        <dbReference type="PROSITE" id="PS51186"/>
    </source>
</evidence>
<evidence type="ECO:0000256" key="5">
    <source>
        <dbReference type="HAMAP-Rule" id="MF_02210"/>
    </source>
</evidence>
<evidence type="ECO:0000256" key="2">
    <source>
        <dbReference type="ARBA" id="ARBA00022490"/>
    </source>
</evidence>
<keyword evidence="2 5" id="KW-0963">Cytoplasm</keyword>
<comment type="catalytic activity">
    <reaction evidence="5">
        <text>N-terminal L-alanyl-[ribosomal protein bS18] + acetyl-CoA = N-terminal N(alpha)-acetyl-L-alanyl-[ribosomal protein bS18] + CoA + H(+)</text>
        <dbReference type="Rhea" id="RHEA:43756"/>
        <dbReference type="Rhea" id="RHEA-COMP:10676"/>
        <dbReference type="Rhea" id="RHEA-COMP:10677"/>
        <dbReference type="ChEBI" id="CHEBI:15378"/>
        <dbReference type="ChEBI" id="CHEBI:57287"/>
        <dbReference type="ChEBI" id="CHEBI:57288"/>
        <dbReference type="ChEBI" id="CHEBI:64718"/>
        <dbReference type="ChEBI" id="CHEBI:83683"/>
        <dbReference type="EC" id="2.3.1.266"/>
    </reaction>
</comment>
<evidence type="ECO:0000313" key="7">
    <source>
        <dbReference type="EMBL" id="CAA9891023.1"/>
    </source>
</evidence>
<feature type="binding site" evidence="5">
    <location>
        <position position="140"/>
    </location>
    <ligand>
        <name>acetyl-CoA</name>
        <dbReference type="ChEBI" id="CHEBI:57288"/>
    </ligand>
</feature>
<evidence type="ECO:0000313" key="8">
    <source>
        <dbReference type="Proteomes" id="UP000494216"/>
    </source>
</evidence>
<dbReference type="Proteomes" id="UP000494216">
    <property type="component" value="Unassembled WGS sequence"/>
</dbReference>
<organism evidence="7 8">
    <name type="scientific">Candidatus Methylobacter favarea</name>
    <dbReference type="NCBI Taxonomy" id="2707345"/>
    <lineage>
        <taxon>Bacteria</taxon>
        <taxon>Pseudomonadati</taxon>
        <taxon>Pseudomonadota</taxon>
        <taxon>Gammaproteobacteria</taxon>
        <taxon>Methylococcales</taxon>
        <taxon>Methylococcaceae</taxon>
        <taxon>Methylobacter</taxon>
    </lineage>
</organism>
<gene>
    <name evidence="5" type="primary">rimI</name>
    <name evidence="7" type="ORF">METHB2_320010</name>
</gene>
<evidence type="ECO:0000256" key="4">
    <source>
        <dbReference type="ARBA" id="ARBA00023315"/>
    </source>
</evidence>
<accession>A0A8S0Y6C6</accession>
<keyword evidence="4 5" id="KW-0012">Acyltransferase</keyword>
<dbReference type="AlphaFoldDB" id="A0A8S0Y6C6"/>
<keyword evidence="3 5" id="KW-0808">Transferase</keyword>
<dbReference type="RefSeq" id="WP_174625922.1">
    <property type="nucleotide sequence ID" value="NZ_CADCXN010000061.1"/>
</dbReference>
<feature type="active site" description="Proton acceptor" evidence="5">
    <location>
        <position position="135"/>
    </location>
</feature>
<proteinExistence type="inferred from homology"/>
<comment type="function">
    <text evidence="5">Acetylates the N-terminal alanine of ribosomal protein bS18.</text>
</comment>
<feature type="domain" description="N-acetyltransferase" evidence="6">
    <location>
        <begin position="35"/>
        <end position="177"/>
    </location>
</feature>
<evidence type="ECO:0000256" key="3">
    <source>
        <dbReference type="ARBA" id="ARBA00022679"/>
    </source>
</evidence>
<dbReference type="PANTHER" id="PTHR43420:SF51">
    <property type="entry name" value="PEPTIDYL-LYSINE N-ACETYLTRANSFERASE YIAC"/>
    <property type="match status" value="1"/>
</dbReference>
<dbReference type="EMBL" id="CADCXN010000061">
    <property type="protein sequence ID" value="CAA9891023.1"/>
    <property type="molecule type" value="Genomic_DNA"/>
</dbReference>
<reference evidence="7 8" key="1">
    <citation type="submission" date="2020-02" db="EMBL/GenBank/DDBJ databases">
        <authorList>
            <person name="Hogendoorn C."/>
        </authorList>
    </citation>
    <scope>NUCLEOTIDE SEQUENCE [LARGE SCALE GENOMIC DNA]</scope>
    <source>
        <strain evidence="7">METHB21</strain>
    </source>
</reference>